<dbReference type="EMBL" id="QUTH01001850">
    <property type="protein sequence ID" value="RHZ29038.1"/>
    <property type="molecule type" value="Genomic_DNA"/>
</dbReference>
<sequence>MVLLIALHVVYVALLVLLRPFVMTSPLVFTFVFEAVLVAVFGLVYVMAYTTSTDSKQTYANRGADAMDTNSLHSGSDVYATFDTPANTVKLVVTDSLEFLVE</sequence>
<comment type="caution">
    <text evidence="2">The sequence shown here is derived from an EMBL/GenBank/DDBJ whole genome shotgun (WGS) entry which is preliminary data.</text>
</comment>
<name>A0A418FGM0_APHAT</name>
<organism evidence="2 3">
    <name type="scientific">Aphanomyces astaci</name>
    <name type="common">Crayfish plague agent</name>
    <dbReference type="NCBI Taxonomy" id="112090"/>
    <lineage>
        <taxon>Eukaryota</taxon>
        <taxon>Sar</taxon>
        <taxon>Stramenopiles</taxon>
        <taxon>Oomycota</taxon>
        <taxon>Saprolegniomycetes</taxon>
        <taxon>Saprolegniales</taxon>
        <taxon>Verrucalvaceae</taxon>
        <taxon>Aphanomyces</taxon>
    </lineage>
</organism>
<keyword evidence="1" id="KW-0472">Membrane</keyword>
<keyword evidence="1" id="KW-1133">Transmembrane helix</keyword>
<keyword evidence="1" id="KW-0812">Transmembrane</keyword>
<evidence type="ECO:0000313" key="2">
    <source>
        <dbReference type="EMBL" id="RHZ29038.1"/>
    </source>
</evidence>
<proteinExistence type="predicted"/>
<reference evidence="2 3" key="1">
    <citation type="submission" date="2018-08" db="EMBL/GenBank/DDBJ databases">
        <title>Aphanomyces genome sequencing and annotation.</title>
        <authorList>
            <person name="Minardi D."/>
            <person name="Oidtmann B."/>
            <person name="Van Der Giezen M."/>
            <person name="Studholme D.J."/>
        </authorList>
    </citation>
    <scope>NUCLEOTIDE SEQUENCE [LARGE SCALE GENOMIC DNA]</scope>
    <source>
        <strain evidence="2 3">Da</strain>
    </source>
</reference>
<protein>
    <submittedName>
        <fullName evidence="2">Uncharacterized protein</fullName>
    </submittedName>
</protein>
<evidence type="ECO:0000256" key="1">
    <source>
        <dbReference type="SAM" id="Phobius"/>
    </source>
</evidence>
<dbReference type="Proteomes" id="UP000285430">
    <property type="component" value="Unassembled WGS sequence"/>
</dbReference>
<evidence type="ECO:0000313" key="3">
    <source>
        <dbReference type="Proteomes" id="UP000285430"/>
    </source>
</evidence>
<accession>A0A418FGM0</accession>
<gene>
    <name evidence="2" type="ORF">DYB37_004875</name>
</gene>
<dbReference type="AlphaFoldDB" id="A0A418FGM0"/>
<feature type="transmembrane region" description="Helical" evidence="1">
    <location>
        <begin position="28"/>
        <end position="48"/>
    </location>
</feature>